<organism evidence="2 3">
    <name type="scientific">Pleuronectes platessa</name>
    <name type="common">European plaice</name>
    <dbReference type="NCBI Taxonomy" id="8262"/>
    <lineage>
        <taxon>Eukaryota</taxon>
        <taxon>Metazoa</taxon>
        <taxon>Chordata</taxon>
        <taxon>Craniata</taxon>
        <taxon>Vertebrata</taxon>
        <taxon>Euteleostomi</taxon>
        <taxon>Actinopterygii</taxon>
        <taxon>Neopterygii</taxon>
        <taxon>Teleostei</taxon>
        <taxon>Neoteleostei</taxon>
        <taxon>Acanthomorphata</taxon>
        <taxon>Carangaria</taxon>
        <taxon>Pleuronectiformes</taxon>
        <taxon>Pleuronectoidei</taxon>
        <taxon>Pleuronectidae</taxon>
        <taxon>Pleuronectes</taxon>
    </lineage>
</organism>
<proteinExistence type="predicted"/>
<dbReference type="EMBL" id="CADEAL010004454">
    <property type="protein sequence ID" value="CAB1459955.1"/>
    <property type="molecule type" value="Genomic_DNA"/>
</dbReference>
<keyword evidence="3" id="KW-1185">Reference proteome</keyword>
<dbReference type="Proteomes" id="UP001153269">
    <property type="component" value="Unassembled WGS sequence"/>
</dbReference>
<sequence length="202" mass="21605">MELANDAWKLRACAGEVPSGSIVPQVYTLYGGEACQRSYLCGAKKREIKAAPVISDRLFDDAWIYAPPPPPPALLCSKKNPYDSSPGSLAALQSYLSAPPSSLEAARWRVVSASGRPCNGNTRLQPPTHPSTWKVDVNVKPVRRRSGGSPEFSARLRAAHVKGGRSLEDVPVHPRPVGPGRSPTRSVSGPRIPSNRSCSVSA</sequence>
<comment type="caution">
    <text evidence="2">The sequence shown here is derived from an EMBL/GenBank/DDBJ whole genome shotgun (WGS) entry which is preliminary data.</text>
</comment>
<evidence type="ECO:0000313" key="2">
    <source>
        <dbReference type="EMBL" id="CAB1459955.1"/>
    </source>
</evidence>
<accession>A0A9N7W472</accession>
<evidence type="ECO:0000313" key="3">
    <source>
        <dbReference type="Proteomes" id="UP001153269"/>
    </source>
</evidence>
<protein>
    <submittedName>
        <fullName evidence="2">Uncharacterized protein</fullName>
    </submittedName>
</protein>
<dbReference type="AlphaFoldDB" id="A0A9N7W472"/>
<gene>
    <name evidence="2" type="ORF">PLEPLA_LOCUS47792</name>
</gene>
<feature type="region of interest" description="Disordered" evidence="1">
    <location>
        <begin position="160"/>
        <end position="202"/>
    </location>
</feature>
<name>A0A9N7W472_PLEPL</name>
<evidence type="ECO:0000256" key="1">
    <source>
        <dbReference type="SAM" id="MobiDB-lite"/>
    </source>
</evidence>
<reference evidence="2" key="1">
    <citation type="submission" date="2020-03" db="EMBL/GenBank/DDBJ databases">
        <authorList>
            <person name="Weist P."/>
        </authorList>
    </citation>
    <scope>NUCLEOTIDE SEQUENCE</scope>
</reference>